<evidence type="ECO:0000313" key="2">
    <source>
        <dbReference type="EMBL" id="VFQ65164.1"/>
    </source>
</evidence>
<dbReference type="Proteomes" id="UP000595140">
    <property type="component" value="Unassembled WGS sequence"/>
</dbReference>
<protein>
    <submittedName>
        <fullName evidence="2">Uncharacterized protein</fullName>
    </submittedName>
</protein>
<accession>A0A484KML1</accession>
<dbReference type="EMBL" id="OOIL02000450">
    <property type="protein sequence ID" value="VFQ65164.1"/>
    <property type="molecule type" value="Genomic_DNA"/>
</dbReference>
<feature type="region of interest" description="Disordered" evidence="1">
    <location>
        <begin position="53"/>
        <end position="77"/>
    </location>
</feature>
<gene>
    <name evidence="2" type="ORF">CCAM_LOCUS6940</name>
</gene>
<proteinExistence type="predicted"/>
<evidence type="ECO:0000313" key="3">
    <source>
        <dbReference type="Proteomes" id="UP000595140"/>
    </source>
</evidence>
<organism evidence="2 3">
    <name type="scientific">Cuscuta campestris</name>
    <dbReference type="NCBI Taxonomy" id="132261"/>
    <lineage>
        <taxon>Eukaryota</taxon>
        <taxon>Viridiplantae</taxon>
        <taxon>Streptophyta</taxon>
        <taxon>Embryophyta</taxon>
        <taxon>Tracheophyta</taxon>
        <taxon>Spermatophyta</taxon>
        <taxon>Magnoliopsida</taxon>
        <taxon>eudicotyledons</taxon>
        <taxon>Gunneridae</taxon>
        <taxon>Pentapetalae</taxon>
        <taxon>asterids</taxon>
        <taxon>lamiids</taxon>
        <taxon>Solanales</taxon>
        <taxon>Convolvulaceae</taxon>
        <taxon>Cuscuteae</taxon>
        <taxon>Cuscuta</taxon>
        <taxon>Cuscuta subgen. Grammica</taxon>
        <taxon>Cuscuta sect. Cleistogrammica</taxon>
    </lineage>
</organism>
<name>A0A484KML1_9ASTE</name>
<keyword evidence="3" id="KW-1185">Reference proteome</keyword>
<reference evidence="2 3" key="1">
    <citation type="submission" date="2018-04" db="EMBL/GenBank/DDBJ databases">
        <authorList>
            <person name="Vogel A."/>
        </authorList>
    </citation>
    <scope>NUCLEOTIDE SEQUENCE [LARGE SCALE GENOMIC DNA]</scope>
</reference>
<evidence type="ECO:0000256" key="1">
    <source>
        <dbReference type="SAM" id="MobiDB-lite"/>
    </source>
</evidence>
<dbReference type="AlphaFoldDB" id="A0A484KML1"/>
<sequence length="143" mass="15306">MALSPGTPSLEEGTSFIRATPPCSFLMADSLSPSFATAPTAVGKCTYPDLSSLSEDSVQSPFRREPDPTGAAQKSGRLVRKVGTNVRAYLKGFRRANRKKTISVDLKAQLAVDHEASSVDSSFSEEINVYFDHSGNSASRSCV</sequence>